<dbReference type="InterPro" id="IPR035985">
    <property type="entry name" value="Ubiquitin-activating_enz"/>
</dbReference>
<dbReference type="CDD" id="cd00757">
    <property type="entry name" value="ThiF_MoeB_HesA_family"/>
    <property type="match status" value="1"/>
</dbReference>
<dbReference type="PANTHER" id="PTHR10953:SF102">
    <property type="entry name" value="ADENYLYLTRANSFERASE AND SULFURTRANSFERASE MOCS3"/>
    <property type="match status" value="1"/>
</dbReference>
<dbReference type="Gene3D" id="3.40.50.720">
    <property type="entry name" value="NAD(P)-binding Rossmann-like Domain"/>
    <property type="match status" value="1"/>
</dbReference>
<comment type="similarity">
    <text evidence="2">Belongs to the HesA/MoeB/ThiF family.</text>
</comment>
<dbReference type="InterPro" id="IPR001763">
    <property type="entry name" value="Rhodanese-like_dom"/>
</dbReference>
<evidence type="ECO:0000256" key="1">
    <source>
        <dbReference type="ARBA" id="ARBA00005046"/>
    </source>
</evidence>
<dbReference type="GO" id="GO:0005829">
    <property type="term" value="C:cytosol"/>
    <property type="evidence" value="ECO:0007669"/>
    <property type="project" value="TreeGrafter"/>
</dbReference>
<dbReference type="AlphaFoldDB" id="A0A093RUA1"/>
<keyword evidence="5" id="KW-0067">ATP-binding</keyword>
<dbReference type="SUPFAM" id="SSF69572">
    <property type="entry name" value="Activating enzymes of the ubiquitin-like proteins"/>
    <property type="match status" value="1"/>
</dbReference>
<evidence type="ECO:0000256" key="6">
    <source>
        <dbReference type="ARBA" id="ARBA00052218"/>
    </source>
</evidence>
<feature type="domain" description="Rhodanese" evidence="14">
    <location>
        <begin position="300"/>
        <end position="389"/>
    </location>
</feature>
<dbReference type="eggNOG" id="COG0476">
    <property type="taxonomic scope" value="Bacteria"/>
</dbReference>
<dbReference type="GO" id="GO:0061605">
    <property type="term" value="F:molybdopterin-synthase adenylyltransferase activity"/>
    <property type="evidence" value="ECO:0007669"/>
    <property type="project" value="UniProtKB-EC"/>
</dbReference>
<dbReference type="InterPro" id="IPR000594">
    <property type="entry name" value="ThiF_NAD_FAD-bd"/>
</dbReference>
<dbReference type="STRING" id="55207.KP22_14570"/>
<comment type="pathway">
    <text evidence="1">Cofactor biosynthesis; molybdopterin biosynthesis.</text>
</comment>
<evidence type="ECO:0000256" key="11">
    <source>
        <dbReference type="ARBA" id="ARBA00075110"/>
    </source>
</evidence>
<dbReference type="PANTHER" id="PTHR10953">
    <property type="entry name" value="UBIQUITIN-ACTIVATING ENZYME E1"/>
    <property type="match status" value="1"/>
</dbReference>
<evidence type="ECO:0000256" key="5">
    <source>
        <dbReference type="ARBA" id="ARBA00022840"/>
    </source>
</evidence>
<comment type="caution">
    <text evidence="15">The sequence shown here is derived from an EMBL/GenBank/DDBJ whole genome shotgun (WGS) entry which is preliminary data.</text>
</comment>
<reference evidence="15 16" key="1">
    <citation type="submission" date="2014-08" db="EMBL/GenBank/DDBJ databases">
        <title>Genome sequences of NCPPB Pectobacterium isolates.</title>
        <authorList>
            <person name="Glover R.H."/>
            <person name="Sapp M."/>
            <person name="Elphinstone J."/>
        </authorList>
    </citation>
    <scope>NUCLEOTIDE SEQUENCE [LARGE SCALE GENOMIC DNA]</scope>
    <source>
        <strain evidence="15 16">NCPPB 2795</strain>
    </source>
</reference>
<dbReference type="eggNOG" id="COG0607">
    <property type="taxonomic scope" value="Bacteria"/>
</dbReference>
<dbReference type="PROSITE" id="PS50206">
    <property type="entry name" value="RHODANESE_3"/>
    <property type="match status" value="1"/>
</dbReference>
<evidence type="ECO:0000256" key="10">
    <source>
        <dbReference type="ARBA" id="ARBA00073635"/>
    </source>
</evidence>
<evidence type="ECO:0000256" key="8">
    <source>
        <dbReference type="ARBA" id="ARBA00063809"/>
    </source>
</evidence>
<dbReference type="Pfam" id="PF00899">
    <property type="entry name" value="ThiF"/>
    <property type="match status" value="1"/>
</dbReference>
<evidence type="ECO:0000256" key="4">
    <source>
        <dbReference type="ARBA" id="ARBA00022741"/>
    </source>
</evidence>
<comment type="subunit">
    <text evidence="8">Homodimer. Forms a stable heterotetrameric complex of 2 MoeB and 2 MoaD during adenylation of MoaD.</text>
</comment>
<dbReference type="RefSeq" id="WP_039324885.1">
    <property type="nucleotide sequence ID" value="NZ_JQHM01000006.1"/>
</dbReference>
<comment type="catalytic activity">
    <reaction evidence="6">
        <text>[molybdopterin-synthase sulfur-carrier protein]-C-terminal Gly-Gly + ATP + H(+) = [molybdopterin-synthase sulfur-carrier protein]-C-terminal Gly-Gly-AMP + diphosphate</text>
        <dbReference type="Rhea" id="RHEA:43616"/>
        <dbReference type="Rhea" id="RHEA-COMP:12159"/>
        <dbReference type="Rhea" id="RHEA-COMP:12202"/>
        <dbReference type="ChEBI" id="CHEBI:15378"/>
        <dbReference type="ChEBI" id="CHEBI:30616"/>
        <dbReference type="ChEBI" id="CHEBI:33019"/>
        <dbReference type="ChEBI" id="CHEBI:90618"/>
        <dbReference type="ChEBI" id="CHEBI:90778"/>
        <dbReference type="EC" id="2.7.7.80"/>
    </reaction>
</comment>
<keyword evidence="3" id="KW-0808">Transferase</keyword>
<dbReference type="GO" id="GO:0008146">
    <property type="term" value="F:sulfotransferase activity"/>
    <property type="evidence" value="ECO:0007669"/>
    <property type="project" value="TreeGrafter"/>
</dbReference>
<evidence type="ECO:0000256" key="3">
    <source>
        <dbReference type="ARBA" id="ARBA00022679"/>
    </source>
</evidence>
<dbReference type="Proteomes" id="UP000032874">
    <property type="component" value="Unassembled WGS sequence"/>
</dbReference>
<dbReference type="EC" id="2.7.7.80" evidence="9"/>
<dbReference type="InterPro" id="IPR036873">
    <property type="entry name" value="Rhodanese-like_dom_sf"/>
</dbReference>
<evidence type="ECO:0000259" key="14">
    <source>
        <dbReference type="PROSITE" id="PS50206"/>
    </source>
</evidence>
<evidence type="ECO:0000256" key="9">
    <source>
        <dbReference type="ARBA" id="ARBA00066884"/>
    </source>
</evidence>
<comment type="function">
    <text evidence="7">Catalyzes the adenylation by ATP of the carboxyl group of the C-terminal glycine of sulfur carrier protein MoaD.</text>
</comment>
<accession>A0A093RUA1</accession>
<gene>
    <name evidence="15" type="ORF">KP22_14570</name>
</gene>
<dbReference type="Gene3D" id="3.40.250.10">
    <property type="entry name" value="Rhodanese-like domain"/>
    <property type="match status" value="1"/>
</dbReference>
<protein>
    <recommendedName>
        <fullName evidence="10">Molybdopterin-synthase adenylyltransferase</fullName>
        <ecNumber evidence="9">2.7.7.80</ecNumber>
    </recommendedName>
    <alternativeName>
        <fullName evidence="13">MoaD protein adenylase</fullName>
    </alternativeName>
    <alternativeName>
        <fullName evidence="11">Molybdopterin-converting factor subunit 1 adenylase</fullName>
    </alternativeName>
    <alternativeName>
        <fullName evidence="12">Sulfur carrier protein MoaD adenylyltransferase</fullName>
    </alternativeName>
</protein>
<sequence>MSIPSIIPDDRLTALSHAEIARYSRHLLLAEVGLEGQQRLKSARVLLIGTGGLGAPVALYLAAAGVGTIGIVDFDFVEVSNLQRQIIHSTKDIDRPKVASAKDKIRAINPDIEVVTYNTQLNSKNALDIIRDYDIVVDGTDNYPTRYLINDACVLLGKPNVYGSIFQFEGQASVFYAKAGPCYRCLYPTPPPPGLVPSCAEGGVVGVLPGIIGTIQAAEAIKLIVGGSESLVGRLLLFDVWEMKQRELKLEKDAHCPVCGEHPTIHALIDYEEFCGLKPNEEEVPIESVTAHELKAWLDAKKPLQLIDIREPHERAIVKFPDAKVIPLGQIVRRIDEFDPAVDAVFLCKIGQRSQFAMRALQRAGYTGRVLNLKDGINAWAQDVDTRLPQY</sequence>
<evidence type="ECO:0000256" key="12">
    <source>
        <dbReference type="ARBA" id="ARBA00075328"/>
    </source>
</evidence>
<evidence type="ECO:0000313" key="16">
    <source>
        <dbReference type="Proteomes" id="UP000032874"/>
    </source>
</evidence>
<dbReference type="Pfam" id="PF00581">
    <property type="entry name" value="Rhodanese"/>
    <property type="match status" value="1"/>
</dbReference>
<proteinExistence type="inferred from homology"/>
<evidence type="ECO:0000256" key="2">
    <source>
        <dbReference type="ARBA" id="ARBA00009919"/>
    </source>
</evidence>
<dbReference type="EMBL" id="JQHM01000006">
    <property type="protein sequence ID" value="KFX04069.1"/>
    <property type="molecule type" value="Genomic_DNA"/>
</dbReference>
<dbReference type="SMART" id="SM00450">
    <property type="entry name" value="RHOD"/>
    <property type="match status" value="1"/>
</dbReference>
<dbReference type="GO" id="GO:0008641">
    <property type="term" value="F:ubiquitin-like modifier activating enzyme activity"/>
    <property type="evidence" value="ECO:0007669"/>
    <property type="project" value="InterPro"/>
</dbReference>
<evidence type="ECO:0000313" key="15">
    <source>
        <dbReference type="EMBL" id="KFX04069.1"/>
    </source>
</evidence>
<dbReference type="InterPro" id="IPR045886">
    <property type="entry name" value="ThiF/MoeB/HesA"/>
</dbReference>
<evidence type="ECO:0000256" key="13">
    <source>
        <dbReference type="ARBA" id="ARBA00078531"/>
    </source>
</evidence>
<evidence type="ECO:0000256" key="7">
    <source>
        <dbReference type="ARBA" id="ARBA00055169"/>
    </source>
</evidence>
<organism evidence="15 16">
    <name type="scientific">Pectobacterium betavasculorum</name>
    <dbReference type="NCBI Taxonomy" id="55207"/>
    <lineage>
        <taxon>Bacteria</taxon>
        <taxon>Pseudomonadati</taxon>
        <taxon>Pseudomonadota</taxon>
        <taxon>Gammaproteobacteria</taxon>
        <taxon>Enterobacterales</taxon>
        <taxon>Pectobacteriaceae</taxon>
        <taxon>Pectobacterium</taxon>
    </lineage>
</organism>
<dbReference type="NCBIfam" id="NF004281">
    <property type="entry name" value="PRK05690.1"/>
    <property type="match status" value="1"/>
</dbReference>
<name>A0A093RUA1_9GAMM</name>
<dbReference type="GO" id="GO:0004792">
    <property type="term" value="F:thiosulfate-cyanide sulfurtransferase activity"/>
    <property type="evidence" value="ECO:0007669"/>
    <property type="project" value="TreeGrafter"/>
</dbReference>
<keyword evidence="4" id="KW-0547">Nucleotide-binding</keyword>
<dbReference type="FunFam" id="3.40.50.720:FF:000033">
    <property type="entry name" value="Adenylyltransferase and sulfurtransferase MOCS3"/>
    <property type="match status" value="1"/>
</dbReference>
<dbReference type="GO" id="GO:0005524">
    <property type="term" value="F:ATP binding"/>
    <property type="evidence" value="ECO:0007669"/>
    <property type="project" value="UniProtKB-KW"/>
</dbReference>